<evidence type="ECO:0000313" key="1">
    <source>
        <dbReference type="EMBL" id="GAA0922990.1"/>
    </source>
</evidence>
<dbReference type="Proteomes" id="UP001501578">
    <property type="component" value="Unassembled WGS sequence"/>
</dbReference>
<keyword evidence="2" id="KW-1185">Reference proteome</keyword>
<name>A0ABN1P5V3_9ACTN</name>
<evidence type="ECO:0008006" key="3">
    <source>
        <dbReference type="Google" id="ProtNLM"/>
    </source>
</evidence>
<organism evidence="1 2">
    <name type="scientific">Nonomuraea longicatena</name>
    <dbReference type="NCBI Taxonomy" id="83682"/>
    <lineage>
        <taxon>Bacteria</taxon>
        <taxon>Bacillati</taxon>
        <taxon>Actinomycetota</taxon>
        <taxon>Actinomycetes</taxon>
        <taxon>Streptosporangiales</taxon>
        <taxon>Streptosporangiaceae</taxon>
        <taxon>Nonomuraea</taxon>
    </lineage>
</organism>
<dbReference type="Gene3D" id="3.30.1310.10">
    <property type="entry name" value="Nucleoid-associated protein YbaB-like domain"/>
    <property type="match status" value="1"/>
</dbReference>
<accession>A0ABN1P5V3</accession>
<proteinExistence type="predicted"/>
<reference evidence="1 2" key="1">
    <citation type="journal article" date="2019" name="Int. J. Syst. Evol. Microbiol.">
        <title>The Global Catalogue of Microorganisms (GCM) 10K type strain sequencing project: providing services to taxonomists for standard genome sequencing and annotation.</title>
        <authorList>
            <consortium name="The Broad Institute Genomics Platform"/>
            <consortium name="The Broad Institute Genome Sequencing Center for Infectious Disease"/>
            <person name="Wu L."/>
            <person name="Ma J."/>
        </authorList>
    </citation>
    <scope>NUCLEOTIDE SEQUENCE [LARGE SCALE GENOMIC DNA]</scope>
    <source>
        <strain evidence="1 2">JCM 11136</strain>
    </source>
</reference>
<protein>
    <recommendedName>
        <fullName evidence="3">YbaB/EbfC DNA-binding family protein</fullName>
    </recommendedName>
</protein>
<evidence type="ECO:0000313" key="2">
    <source>
        <dbReference type="Proteomes" id="UP001501578"/>
    </source>
</evidence>
<gene>
    <name evidence="1" type="ORF">GCM10009560_22630</name>
</gene>
<sequence>MDGFGDFGKIDVDKLMETATAQFARAEQTQAVLASVVGRAGDEDGLVSVEYGVAGLRELELHPKAMRLSSGELAERIKQALADAAADLNEQVNAAMVEAFGEEGNPLKFLNDPDAALQDLKSAESAYHRTYDDVMGELDQIRRRLNL</sequence>
<dbReference type="EMBL" id="BAAAHQ010000009">
    <property type="protein sequence ID" value="GAA0922990.1"/>
    <property type="molecule type" value="Genomic_DNA"/>
</dbReference>
<comment type="caution">
    <text evidence="1">The sequence shown here is derived from an EMBL/GenBank/DDBJ whole genome shotgun (WGS) entry which is preliminary data.</text>
</comment>
<dbReference type="RefSeq" id="WP_343949728.1">
    <property type="nucleotide sequence ID" value="NZ_BAAAHQ010000009.1"/>
</dbReference>
<dbReference type="InterPro" id="IPR036894">
    <property type="entry name" value="YbaB-like_sf"/>
</dbReference>